<reference evidence="6 7" key="1">
    <citation type="submission" date="2020-02" db="EMBL/GenBank/DDBJ databases">
        <authorList>
            <person name="Ma Q."/>
            <person name="Huang Y."/>
            <person name="Song X."/>
            <person name="Pei D."/>
        </authorList>
    </citation>
    <scope>NUCLEOTIDE SEQUENCE [LARGE SCALE GENOMIC DNA]</scope>
    <source>
        <strain evidence="6">Sxm20200214</strain>
        <tissue evidence="6">Leaf</tissue>
    </source>
</reference>
<feature type="domain" description="Ubiquitin-like protease family profile" evidence="5">
    <location>
        <begin position="602"/>
        <end position="791"/>
    </location>
</feature>
<dbReference type="InterPro" id="IPR015410">
    <property type="entry name" value="DUF1985"/>
</dbReference>
<name>A0A8X8BAM6_BRACI</name>
<feature type="region of interest" description="Disordered" evidence="4">
    <location>
        <begin position="441"/>
        <end position="502"/>
    </location>
</feature>
<dbReference type="GO" id="GO:0008234">
    <property type="term" value="F:cysteine-type peptidase activity"/>
    <property type="evidence" value="ECO:0007669"/>
    <property type="project" value="InterPro"/>
</dbReference>
<feature type="region of interest" description="Disordered" evidence="4">
    <location>
        <begin position="510"/>
        <end position="529"/>
    </location>
</feature>
<feature type="region of interest" description="Disordered" evidence="4">
    <location>
        <begin position="391"/>
        <end position="429"/>
    </location>
</feature>
<dbReference type="OrthoDB" id="1108887at2759"/>
<dbReference type="PROSITE" id="PS50600">
    <property type="entry name" value="ULP_PROTEASE"/>
    <property type="match status" value="1"/>
</dbReference>
<gene>
    <name evidence="6" type="ORF">Bca52824_010938</name>
</gene>
<dbReference type="GO" id="GO:0006508">
    <property type="term" value="P:proteolysis"/>
    <property type="evidence" value="ECO:0007669"/>
    <property type="project" value="UniProtKB-KW"/>
</dbReference>
<dbReference type="PANTHER" id="PTHR48449">
    <property type="entry name" value="DUF1985 DOMAIN-CONTAINING PROTEIN"/>
    <property type="match status" value="1"/>
</dbReference>
<evidence type="ECO:0000256" key="3">
    <source>
        <dbReference type="ARBA" id="ARBA00022801"/>
    </source>
</evidence>
<accession>A0A8X8BAM6</accession>
<evidence type="ECO:0000256" key="1">
    <source>
        <dbReference type="ARBA" id="ARBA00005234"/>
    </source>
</evidence>
<feature type="compositionally biased region" description="Polar residues" evidence="4">
    <location>
        <begin position="407"/>
        <end position="423"/>
    </location>
</feature>
<evidence type="ECO:0000313" key="7">
    <source>
        <dbReference type="Proteomes" id="UP000886595"/>
    </source>
</evidence>
<dbReference type="PANTHER" id="PTHR48449:SF2">
    <property type="entry name" value="UBIQUITIN-LIKE PROTEASE FAMILY PROFILE DOMAIN-CONTAINING PROTEIN"/>
    <property type="match status" value="1"/>
</dbReference>
<dbReference type="SUPFAM" id="SSF54001">
    <property type="entry name" value="Cysteine proteinases"/>
    <property type="match status" value="1"/>
</dbReference>
<comment type="similarity">
    <text evidence="1">Belongs to the peptidase C48 family.</text>
</comment>
<proteinExistence type="inferred from homology"/>
<dbReference type="AlphaFoldDB" id="A0A8X8BAM6"/>
<feature type="compositionally biased region" description="Polar residues" evidence="4">
    <location>
        <begin position="441"/>
        <end position="453"/>
    </location>
</feature>
<keyword evidence="2" id="KW-0645">Protease</keyword>
<sequence length="825" mass="91932">MNPSTGADATVLPESSENTQIPSMMFAEGDEPIGVRVLTYQSSRAINTIINALDPEEIQFFRESSFGKLIDIADKPCFSGRFARFLLSRQLKVEKKHEAWFRFAGKPIRFSLREFAIVTGLPCGELPAKMMGKKKKITAEKPYWPELFGTVEDLSVSRTVKMLRRKTITEKSTRIKLAALAILVIVEAVPALTEVVQEDISSSESDSDDDDQGSPHRTKKQTLSPAHAREVDKRTEVLVRSIIPQDPLRPIEESRFIRTDDAHDPKVENLVRLISQNFVFSKALFRGGVTQKDVEVMREKAKVPTKRKLTVRKATDTDMFDEEKLKSVVAAIIKPDIDRIDAKVSSALLTLEDVSTTSAAIPSSVVATVEAMLKTFKEELISSMLKTNTNMPQHHSAEEDHAVQYTPPRQTTSGVGTCASKRTNMGDKNDEIISNVMESLSEYSTPPGNLQKSQESDGKSRSQLSPKSLPLPDETPGGKALSHSGNSQTDEAPDIMPPSFSLGVTQEDLSREPGAGELTGGNGAEPFPENEDEIQLCRKSKRLRVVPAALVNDYHCGADILNRAWEGLMGGDSRYHSFVIHTKYTKLIPLLQESWVIQFSGVTVSPKDLLDIVQRNRLLPARVLDILINLVRVTFEKHTSANPENRPHFLDTRFVSMFTRNYPKFKKCKDKGTFSFTKGTIESFRNQNVFLASVKRFYFPFNLDRQHWIGLCVDCIAAKVYVLDCNPGFISSTALPKEIKAISEMFPYLLKSAGCENEELGPFPVERVRGVASNNNPGDAGISTALLIQNHALFGTETCRYITDSVIPEEAQRAAVMIYEFHQQL</sequence>
<dbReference type="InterPro" id="IPR003653">
    <property type="entry name" value="Peptidase_C48_C"/>
</dbReference>
<dbReference type="Pfam" id="PF02902">
    <property type="entry name" value="Peptidase_C48"/>
    <property type="match status" value="1"/>
</dbReference>
<dbReference type="EMBL" id="JAAMPC010000002">
    <property type="protein sequence ID" value="KAG2328210.1"/>
    <property type="molecule type" value="Genomic_DNA"/>
</dbReference>
<keyword evidence="3" id="KW-0378">Hydrolase</keyword>
<evidence type="ECO:0000256" key="2">
    <source>
        <dbReference type="ARBA" id="ARBA00022670"/>
    </source>
</evidence>
<comment type="caution">
    <text evidence="6">The sequence shown here is derived from an EMBL/GenBank/DDBJ whole genome shotgun (WGS) entry which is preliminary data.</text>
</comment>
<dbReference type="Proteomes" id="UP000886595">
    <property type="component" value="Unassembled WGS sequence"/>
</dbReference>
<protein>
    <recommendedName>
        <fullName evidence="5">Ubiquitin-like protease family profile domain-containing protein</fullName>
    </recommendedName>
</protein>
<evidence type="ECO:0000256" key="4">
    <source>
        <dbReference type="SAM" id="MobiDB-lite"/>
    </source>
</evidence>
<dbReference type="Gene3D" id="3.40.395.10">
    <property type="entry name" value="Adenoviral Proteinase, Chain A"/>
    <property type="match status" value="1"/>
</dbReference>
<dbReference type="InterPro" id="IPR038765">
    <property type="entry name" value="Papain-like_cys_pep_sf"/>
</dbReference>
<evidence type="ECO:0000313" key="6">
    <source>
        <dbReference type="EMBL" id="KAG2328210.1"/>
    </source>
</evidence>
<organism evidence="6 7">
    <name type="scientific">Brassica carinata</name>
    <name type="common">Ethiopian mustard</name>
    <name type="synonym">Abyssinian cabbage</name>
    <dbReference type="NCBI Taxonomy" id="52824"/>
    <lineage>
        <taxon>Eukaryota</taxon>
        <taxon>Viridiplantae</taxon>
        <taxon>Streptophyta</taxon>
        <taxon>Embryophyta</taxon>
        <taxon>Tracheophyta</taxon>
        <taxon>Spermatophyta</taxon>
        <taxon>Magnoliopsida</taxon>
        <taxon>eudicotyledons</taxon>
        <taxon>Gunneridae</taxon>
        <taxon>Pentapetalae</taxon>
        <taxon>rosids</taxon>
        <taxon>malvids</taxon>
        <taxon>Brassicales</taxon>
        <taxon>Brassicaceae</taxon>
        <taxon>Brassiceae</taxon>
        <taxon>Brassica</taxon>
    </lineage>
</organism>
<evidence type="ECO:0000259" key="5">
    <source>
        <dbReference type="PROSITE" id="PS50600"/>
    </source>
</evidence>
<feature type="region of interest" description="Disordered" evidence="4">
    <location>
        <begin position="199"/>
        <end position="230"/>
    </location>
</feature>
<keyword evidence="7" id="KW-1185">Reference proteome</keyword>
<dbReference type="Pfam" id="PF09331">
    <property type="entry name" value="DUF1985"/>
    <property type="match status" value="1"/>
</dbReference>